<accession>A0ABM3P2M9</accession>
<proteinExistence type="predicted"/>
<evidence type="ECO:0000256" key="1">
    <source>
        <dbReference type="SAM" id="MobiDB-lite"/>
    </source>
</evidence>
<dbReference type="Proteomes" id="UP001652583">
    <property type="component" value="Chromosome E2"/>
</dbReference>
<feature type="compositionally biased region" description="Basic and acidic residues" evidence="1">
    <location>
        <begin position="205"/>
        <end position="218"/>
    </location>
</feature>
<gene>
    <name evidence="3" type="primary">LOC128313154</name>
</gene>
<protein>
    <submittedName>
        <fullName evidence="3">Uncharacterized protein LOC128313154</fullName>
    </submittedName>
</protein>
<organism evidence="2 3">
    <name type="scientific">Acinonyx jubatus</name>
    <name type="common">Cheetah</name>
    <dbReference type="NCBI Taxonomy" id="32536"/>
    <lineage>
        <taxon>Eukaryota</taxon>
        <taxon>Metazoa</taxon>
        <taxon>Chordata</taxon>
        <taxon>Craniata</taxon>
        <taxon>Vertebrata</taxon>
        <taxon>Euteleostomi</taxon>
        <taxon>Mammalia</taxon>
        <taxon>Eutheria</taxon>
        <taxon>Laurasiatheria</taxon>
        <taxon>Carnivora</taxon>
        <taxon>Feliformia</taxon>
        <taxon>Felidae</taxon>
        <taxon>Felinae</taxon>
        <taxon>Acinonyx</taxon>
    </lineage>
</organism>
<evidence type="ECO:0000313" key="3">
    <source>
        <dbReference type="RefSeq" id="XP_053065931.1"/>
    </source>
</evidence>
<name>A0ABM3P2M9_ACIJB</name>
<sequence length="310" mass="32516">MSLGLTGWALAREEQPLGPGFASARCGPLRPPGPGVAAGVGTSLLFLPRSWRADVCRRQPAPCMVAWEARAQRGPGGLRLAGPHKGHGSMHAGSAGAGSSLVTPPICRGRGHGAAHFLLVEAAGERSADGGSQEGHGHKAGACLDGPCPLSAAPDWPQRLAGARASGQSTRKSLPGPAGREQSVLLERPGPVTGRRSPPHIRRPGKSDCGEGPGEGRRGAATLATVHAVVGAWPLPPADRSHPRRSDVRARVWEAPHPWTVEWCLNPGMPRARVPLRGRRALIALYPEHGRLPGGREQSPGRELGFRFFT</sequence>
<keyword evidence="2" id="KW-1185">Reference proteome</keyword>
<feature type="region of interest" description="Disordered" evidence="1">
    <location>
        <begin position="161"/>
        <end position="218"/>
    </location>
</feature>
<dbReference type="GeneID" id="128313154"/>
<dbReference type="RefSeq" id="XP_053065931.1">
    <property type="nucleotide sequence ID" value="XM_053209956.1"/>
</dbReference>
<reference evidence="3" key="1">
    <citation type="submission" date="2025-08" db="UniProtKB">
        <authorList>
            <consortium name="RefSeq"/>
        </authorList>
    </citation>
    <scope>IDENTIFICATION</scope>
    <source>
        <tissue evidence="3">Blood</tissue>
    </source>
</reference>
<evidence type="ECO:0000313" key="2">
    <source>
        <dbReference type="Proteomes" id="UP001652583"/>
    </source>
</evidence>